<evidence type="ECO:0000256" key="20">
    <source>
        <dbReference type="ARBA" id="ARBA00048679"/>
    </source>
</evidence>
<feature type="domain" description="PI3K/PI4K catalytic" evidence="22">
    <location>
        <begin position="1014"/>
        <end position="1327"/>
    </location>
</feature>
<evidence type="ECO:0000313" key="26">
    <source>
        <dbReference type="Proteomes" id="UP000308768"/>
    </source>
</evidence>
<comment type="function">
    <text evidence="14">Serine/threonine protein kinase which activates checkpoint signaling upon genotoxic stresses such as ionizing radiation (IR), ultraviolet light (UV), or DNA replication stalling, thereby acting as a DNA damage sensor. Recognizes the substrate consensus sequence [ST]-Q. Phosphorylates histone H2A to form H2AS128ph (gamma-H2A) at sites of DNA damage, involved in the regulation of DNA damage response mechanism. Required for the control of telomere length and genome stability.</text>
</comment>
<dbReference type="InterPro" id="IPR011009">
    <property type="entry name" value="Kinase-like_dom_sf"/>
</dbReference>
<dbReference type="GO" id="GO:0005524">
    <property type="term" value="F:ATP binding"/>
    <property type="evidence" value="ECO:0007669"/>
    <property type="project" value="UniProtKB-KW"/>
</dbReference>
<evidence type="ECO:0000256" key="5">
    <source>
        <dbReference type="ARBA" id="ARBA00014619"/>
    </source>
</evidence>
<dbReference type="PANTHER" id="PTHR37079">
    <property type="entry name" value="SERINE/THREONINE-PROTEIN KINASE ATM"/>
    <property type="match status" value="1"/>
</dbReference>
<feature type="compositionally biased region" description="Low complexity" evidence="21">
    <location>
        <begin position="1569"/>
        <end position="1584"/>
    </location>
</feature>
<comment type="subunit">
    <text evidence="3">Associates with DNA double-strand breaks.</text>
</comment>
<evidence type="ECO:0000259" key="24">
    <source>
        <dbReference type="PROSITE" id="PS51190"/>
    </source>
</evidence>
<evidence type="ECO:0000256" key="16">
    <source>
        <dbReference type="ARBA" id="ARBA00030222"/>
    </source>
</evidence>
<evidence type="ECO:0000256" key="4">
    <source>
        <dbReference type="ARBA" id="ARBA00012513"/>
    </source>
</evidence>
<keyword evidence="10" id="KW-0227">DNA damage</keyword>
<dbReference type="InterPro" id="IPR038980">
    <property type="entry name" value="ATM_plant"/>
</dbReference>
<dbReference type="EC" id="2.7.11.1" evidence="4"/>
<dbReference type="InterPro" id="IPR014009">
    <property type="entry name" value="PIK_FAT"/>
</dbReference>
<protein>
    <recommendedName>
        <fullName evidence="5">Serine/threonine-protein kinase TEL1</fullName>
        <ecNumber evidence="4">2.7.11.1</ecNumber>
    </recommendedName>
    <alternativeName>
        <fullName evidence="15">ATM homolog</fullName>
    </alternativeName>
    <alternativeName>
        <fullName evidence="17 18">DNA-damage checkpoint kinase TEL1</fullName>
    </alternativeName>
    <alternativeName>
        <fullName evidence="6">Serine/threonine-protein kinase tel1</fullName>
    </alternativeName>
    <alternativeName>
        <fullName evidence="16">Telomere length regulation protein 1</fullName>
    </alternativeName>
</protein>
<keyword evidence="13" id="KW-0539">Nucleus</keyword>
<dbReference type="SMART" id="SM00146">
    <property type="entry name" value="PI3Kc"/>
    <property type="match status" value="1"/>
</dbReference>
<dbReference type="PROSITE" id="PS00916">
    <property type="entry name" value="PI3_4_KINASE_2"/>
    <property type="match status" value="1"/>
</dbReference>
<comment type="catalytic activity">
    <reaction evidence="20">
        <text>L-seryl-[protein] + ATP = O-phospho-L-seryl-[protein] + ADP + H(+)</text>
        <dbReference type="Rhea" id="RHEA:17989"/>
        <dbReference type="Rhea" id="RHEA-COMP:9863"/>
        <dbReference type="Rhea" id="RHEA-COMP:11604"/>
        <dbReference type="ChEBI" id="CHEBI:15378"/>
        <dbReference type="ChEBI" id="CHEBI:29999"/>
        <dbReference type="ChEBI" id="CHEBI:30616"/>
        <dbReference type="ChEBI" id="CHEBI:83421"/>
        <dbReference type="ChEBI" id="CHEBI:456216"/>
        <dbReference type="EC" id="2.7.11.1"/>
    </reaction>
</comment>
<evidence type="ECO:0000256" key="13">
    <source>
        <dbReference type="ARBA" id="ARBA00023242"/>
    </source>
</evidence>
<dbReference type="InterPro" id="IPR018936">
    <property type="entry name" value="PI3/4_kinase_CS"/>
</dbReference>
<evidence type="ECO:0000256" key="8">
    <source>
        <dbReference type="ARBA" id="ARBA00022679"/>
    </source>
</evidence>
<accession>A0A4U0X243</accession>
<evidence type="ECO:0000259" key="22">
    <source>
        <dbReference type="PROSITE" id="PS50290"/>
    </source>
</evidence>
<keyword evidence="8" id="KW-0808">Transferase</keyword>
<evidence type="ECO:0000259" key="23">
    <source>
        <dbReference type="PROSITE" id="PS51189"/>
    </source>
</evidence>
<evidence type="ECO:0000256" key="9">
    <source>
        <dbReference type="ARBA" id="ARBA00022741"/>
    </source>
</evidence>
<keyword evidence="9" id="KW-0547">Nucleotide-binding</keyword>
<evidence type="ECO:0000256" key="15">
    <source>
        <dbReference type="ARBA" id="ARBA00030020"/>
    </source>
</evidence>
<dbReference type="Pfam" id="PF02260">
    <property type="entry name" value="FATC"/>
    <property type="match status" value="1"/>
</dbReference>
<feature type="compositionally biased region" description="Polar residues" evidence="21">
    <location>
        <begin position="1427"/>
        <end position="1436"/>
    </location>
</feature>
<feature type="region of interest" description="Disordered" evidence="21">
    <location>
        <begin position="1296"/>
        <end position="1326"/>
    </location>
</feature>
<dbReference type="PANTHER" id="PTHR37079:SF4">
    <property type="entry name" value="SERINE_THREONINE-PROTEIN KINASE ATM"/>
    <property type="match status" value="1"/>
</dbReference>
<keyword evidence="12" id="KW-0067">ATP-binding</keyword>
<dbReference type="STRING" id="331657.A0A4U0X243"/>
<dbReference type="InterPro" id="IPR025451">
    <property type="entry name" value="DUF4211"/>
</dbReference>
<comment type="caution">
    <text evidence="25">The sequence shown here is derived from an EMBL/GenBank/DDBJ whole genome shotgun (WGS) entry which is preliminary data.</text>
</comment>
<comment type="subcellular location">
    <subcellularLocation>
        <location evidence="1">Nucleus</location>
    </subcellularLocation>
</comment>
<name>A0A4U0X243_9PEZI</name>
<keyword evidence="11" id="KW-0418">Kinase</keyword>
<evidence type="ECO:0000313" key="25">
    <source>
        <dbReference type="EMBL" id="TKA69043.1"/>
    </source>
</evidence>
<feature type="compositionally biased region" description="Acidic residues" evidence="21">
    <location>
        <begin position="1735"/>
        <end position="1749"/>
    </location>
</feature>
<dbReference type="Proteomes" id="UP000308768">
    <property type="component" value="Unassembled WGS sequence"/>
</dbReference>
<dbReference type="GO" id="GO:0005634">
    <property type="term" value="C:nucleus"/>
    <property type="evidence" value="ECO:0007669"/>
    <property type="project" value="UniProtKB-SubCell"/>
</dbReference>
<reference evidence="25 26" key="1">
    <citation type="submission" date="2017-03" db="EMBL/GenBank/DDBJ databases">
        <title>Genomes of endolithic fungi from Antarctica.</title>
        <authorList>
            <person name="Coleine C."/>
            <person name="Masonjones S."/>
            <person name="Stajich J.E."/>
        </authorList>
    </citation>
    <scope>NUCLEOTIDE SEQUENCE [LARGE SCALE GENOMIC DNA]</scope>
    <source>
        <strain evidence="25 26">CCFEE 5187</strain>
    </source>
</reference>
<feature type="compositionally biased region" description="Basic and acidic residues" evidence="21">
    <location>
        <begin position="1929"/>
        <end position="1944"/>
    </location>
</feature>
<evidence type="ECO:0000256" key="17">
    <source>
        <dbReference type="ARBA" id="ARBA00031460"/>
    </source>
</evidence>
<evidence type="ECO:0000256" key="19">
    <source>
        <dbReference type="ARBA" id="ARBA00047899"/>
    </source>
</evidence>
<evidence type="ECO:0000256" key="18">
    <source>
        <dbReference type="ARBA" id="ARBA00032467"/>
    </source>
</evidence>
<dbReference type="SUPFAM" id="SSF56112">
    <property type="entry name" value="Protein kinase-like (PK-like)"/>
    <property type="match status" value="1"/>
</dbReference>
<gene>
    <name evidence="25" type="ORF">B0A49_07120</name>
</gene>
<evidence type="ECO:0000256" key="11">
    <source>
        <dbReference type="ARBA" id="ARBA00022777"/>
    </source>
</evidence>
<evidence type="ECO:0000256" key="3">
    <source>
        <dbReference type="ARBA" id="ARBA00011370"/>
    </source>
</evidence>
<dbReference type="InterPro" id="IPR003152">
    <property type="entry name" value="FATC_dom"/>
</dbReference>
<feature type="domain" description="FATC" evidence="24">
    <location>
        <begin position="1338"/>
        <end position="1382"/>
    </location>
</feature>
<dbReference type="EMBL" id="NAJN01000761">
    <property type="protein sequence ID" value="TKA69043.1"/>
    <property type="molecule type" value="Genomic_DNA"/>
</dbReference>
<dbReference type="InterPro" id="IPR000403">
    <property type="entry name" value="PI3/4_kinase_cat_dom"/>
</dbReference>
<dbReference type="PROSITE" id="PS51189">
    <property type="entry name" value="FAT"/>
    <property type="match status" value="1"/>
</dbReference>
<evidence type="ECO:0000256" key="7">
    <source>
        <dbReference type="ARBA" id="ARBA00022527"/>
    </source>
</evidence>
<keyword evidence="26" id="KW-1185">Reference proteome</keyword>
<evidence type="ECO:0000256" key="2">
    <source>
        <dbReference type="ARBA" id="ARBA00010769"/>
    </source>
</evidence>
<feature type="region of interest" description="Disordered" evidence="21">
    <location>
        <begin position="267"/>
        <end position="293"/>
    </location>
</feature>
<dbReference type="Pfam" id="PF00454">
    <property type="entry name" value="PI3_PI4_kinase"/>
    <property type="match status" value="1"/>
</dbReference>
<organism evidence="25 26">
    <name type="scientific">Cryomyces minteri</name>
    <dbReference type="NCBI Taxonomy" id="331657"/>
    <lineage>
        <taxon>Eukaryota</taxon>
        <taxon>Fungi</taxon>
        <taxon>Dikarya</taxon>
        <taxon>Ascomycota</taxon>
        <taxon>Pezizomycotina</taxon>
        <taxon>Dothideomycetes</taxon>
        <taxon>Dothideomycetes incertae sedis</taxon>
        <taxon>Cryomyces</taxon>
    </lineage>
</organism>
<dbReference type="GO" id="GO:0006281">
    <property type="term" value="P:DNA repair"/>
    <property type="evidence" value="ECO:0007669"/>
    <property type="project" value="InterPro"/>
</dbReference>
<feature type="domain" description="FAT" evidence="23">
    <location>
        <begin position="422"/>
        <end position="911"/>
    </location>
</feature>
<dbReference type="GO" id="GO:0035556">
    <property type="term" value="P:intracellular signal transduction"/>
    <property type="evidence" value="ECO:0007669"/>
    <property type="project" value="UniProtKB-ARBA"/>
</dbReference>
<feature type="compositionally biased region" description="Acidic residues" evidence="21">
    <location>
        <begin position="1910"/>
        <end position="1927"/>
    </location>
</feature>
<feature type="compositionally biased region" description="Basic residues" evidence="21">
    <location>
        <begin position="1679"/>
        <end position="1689"/>
    </location>
</feature>
<feature type="compositionally biased region" description="Basic and acidic residues" evidence="21">
    <location>
        <begin position="1447"/>
        <end position="1460"/>
    </location>
</feature>
<dbReference type="PROSITE" id="PS50290">
    <property type="entry name" value="PI3_4_KINASE_3"/>
    <property type="match status" value="1"/>
</dbReference>
<feature type="region of interest" description="Disordered" evidence="21">
    <location>
        <begin position="1396"/>
        <end position="1484"/>
    </location>
</feature>
<feature type="compositionally biased region" description="Acidic residues" evidence="21">
    <location>
        <begin position="1637"/>
        <end position="1648"/>
    </location>
</feature>
<dbReference type="InterPro" id="IPR044107">
    <property type="entry name" value="PIKKc_ATM"/>
</dbReference>
<feature type="region of interest" description="Disordered" evidence="21">
    <location>
        <begin position="1907"/>
        <end position="1944"/>
    </location>
</feature>
<dbReference type="Gene3D" id="3.30.1010.10">
    <property type="entry name" value="Phosphatidylinositol 3-kinase Catalytic Subunit, Chain A, domain 4"/>
    <property type="match status" value="1"/>
</dbReference>
<dbReference type="Gene3D" id="1.10.1070.11">
    <property type="entry name" value="Phosphatidylinositol 3-/4-kinase, catalytic domain"/>
    <property type="match status" value="1"/>
</dbReference>
<feature type="compositionally biased region" description="Polar residues" evidence="21">
    <location>
        <begin position="1461"/>
        <end position="1470"/>
    </location>
</feature>
<evidence type="ECO:0000256" key="1">
    <source>
        <dbReference type="ARBA" id="ARBA00004123"/>
    </source>
</evidence>
<feature type="region of interest" description="Disordered" evidence="21">
    <location>
        <begin position="1497"/>
        <end position="1756"/>
    </location>
</feature>
<feature type="region of interest" description="Disordered" evidence="21">
    <location>
        <begin position="2018"/>
        <end position="2049"/>
    </location>
</feature>
<dbReference type="Pfam" id="PF13926">
    <property type="entry name" value="DUF4211"/>
    <property type="match status" value="1"/>
</dbReference>
<dbReference type="PROSITE" id="PS51190">
    <property type="entry name" value="FATC"/>
    <property type="match status" value="1"/>
</dbReference>
<dbReference type="GO" id="GO:0004674">
    <property type="term" value="F:protein serine/threonine kinase activity"/>
    <property type="evidence" value="ECO:0007669"/>
    <property type="project" value="UniProtKB-KW"/>
</dbReference>
<evidence type="ECO:0000256" key="14">
    <source>
        <dbReference type="ARBA" id="ARBA00025079"/>
    </source>
</evidence>
<feature type="compositionally biased region" description="Polar residues" evidence="21">
    <location>
        <begin position="1406"/>
        <end position="1420"/>
    </location>
</feature>
<feature type="compositionally biased region" description="Basic and acidic residues" evidence="21">
    <location>
        <begin position="1313"/>
        <end position="1326"/>
    </location>
</feature>
<dbReference type="OrthoDB" id="21499at2759"/>
<dbReference type="InterPro" id="IPR036940">
    <property type="entry name" value="PI3/4_kinase_cat_sf"/>
</dbReference>
<proteinExistence type="inferred from homology"/>
<comment type="catalytic activity">
    <reaction evidence="19">
        <text>L-threonyl-[protein] + ATP = O-phospho-L-threonyl-[protein] + ADP + H(+)</text>
        <dbReference type="Rhea" id="RHEA:46608"/>
        <dbReference type="Rhea" id="RHEA-COMP:11060"/>
        <dbReference type="Rhea" id="RHEA-COMP:11605"/>
        <dbReference type="ChEBI" id="CHEBI:15378"/>
        <dbReference type="ChEBI" id="CHEBI:30013"/>
        <dbReference type="ChEBI" id="CHEBI:30616"/>
        <dbReference type="ChEBI" id="CHEBI:61977"/>
        <dbReference type="ChEBI" id="CHEBI:456216"/>
        <dbReference type="EC" id="2.7.11.1"/>
    </reaction>
</comment>
<dbReference type="CDD" id="cd05171">
    <property type="entry name" value="PIKKc_ATM"/>
    <property type="match status" value="1"/>
</dbReference>
<evidence type="ECO:0000256" key="6">
    <source>
        <dbReference type="ARBA" id="ARBA00020288"/>
    </source>
</evidence>
<comment type="similarity">
    <text evidence="2">Belongs to the PI3/PI4-kinase family. ATM subfamily.</text>
</comment>
<sequence length="2078" mass="232993">MEELILCVRQLVLAPNAPILERAQQILEGLVAFLQSATSVGRAHPDAFASINSVISRTSLDNGILTERSTLQLIPLIRDFWSLKTVSLKDAMLITLLHLKEYIAKMTLTLDAEAFVSDVESLMDVMYTDYSKRSDRDLLQVDELGLVTESDLTAQQRALHTAAFRLRTGNLRSESQWMTVYLIAHLASISDTRKVEARRQVFEVDQPNKRQRGSHNMQHFLRQAAYGQSAVRVCALQVLAFMLPERALDDEVLHDVLEDGFDPMELDDGFESQTGHSRSNMDDPNVPRSDVAAETGVSSVRASVAAYLYLVASQDEVPEETRTQKQVPTSFVQHVVSLPDAQVLACRSFLADLGLSGFLMTATDAEVLLEFMAETFLRHLLKVDPEYGQSASLPSVRTSLFGVLQEGEIPVKYHVAERISEIFGLFILLTHTLLSNTHFRSTGDDAVNSMLYTARKLEQWDIRAPESNKTDVGAIFRAFQSLNNAMDVLVVRGHVDQGLLAVMQTLRTSNNTGVSLHSSLTALAILVEIDEVVGSNTGSHLQDTWENMQSRQRWMQFGRYEDVRQILSSRETLFSSLSGNKQLQTLMHTGAKEARTIEIEALLASSSLSRQHRALQESLTTITYISDLGQVCNEVGMDVRAATQLEMASVMWDQGEMTTSIRMLQDLMYETELEAQTIPVARSGLLVQLGHQMAEARMEKPDEIIDKYLKPAITELKGQSKGLDAGRVFHEFASFCDRQLQNSDTQEDFARITRMREHKAAEVEELEHIIAQSRNADEKRQLKHSYMKAKTWLDIDDLEYQRLRQDRETFMRSSLENYLLSLQACEDYNTDVLRFFALWLEYSDTKIANEAVKNHLLNVPSRKFAVLMNQLSSRLQNDATLFQSLLASLVLRTCVDHPYHGMYHLYAGVMSKGSKDEASVSRSRAARSVLTRLQAEKRANHLWNRIFEANGLYINLAMSKDESKKKMAKIPVSTNPAAAKMANKLPSLRVPPATLTIELREDLNYHNVPRVVRLDSHIRMAGGLSAPKILSVIGSDGVYYKQLYKGGNDDLRQDAIMEQVFDQVSKMLKKQRTTRQRNLKVRTYNVVPLTSRAGVMEFVQNSIPLGDFLTPAHATYYPKDVKGSVAREKIDSVRGSSVETRTKMFRRVYEAYNPVLRHFFLERFDDPEEWFDKRLAYTRSTAAISILGHVLGLGDRHCHNILLDEESGEVVHIDLGVAFEAGRVLPVPEVVPFRLTRDIVDGMGITKTEGVFRRCCEFTLDALREERDSIMTILNVLRYDPLYSWTVSPIKAKRMQEAQEGLQGATTSEGPDEASKKKENDAGEADRALSIVEKKLSKTLSTAATVNELIQQASDERNLAVLFSEEVHSALPTPDPSSQPTLKVTQDILGVKVNLDGEDDVDSEPVRTSQRTSPLTTRLQSLGGDQPQASFRNGLQTMGKRRRTTQRRLEFEEDHKDRMKPTSSVPSLNLASPIKPKSRPRSGIFGTQNAVDLVELSGGESSSSSDLPETKITPRKTRSNRDQPIEDPPSSAGQVTRSSQRKKSVVIVSSDDDDDGVVELGPRKKRQDSTLSSELGETETSGGENPSGPRLLNRDKTAAVSRTSTKSGRIGASVSDDEDDELPVVKRRLGRPKSSSEEDEKDEGDDDLPVTPRKRKVLSQREREDLDDDLEFLGASSGKLKKSPKRRRVAPQSSAKQKALELLKRRRAGNKTEDLPDDVLPPKSQHALYDSEPSSSDDEEVEELGEEDGQASAPEYHTADTTDMFQEDQYDEGFVISDNEETIGVPTDIPLAFTRYASMKAKDLFKHAVEWMVQRKINPAFQMNDEVYDLAFKKLDDEVRGLAGSKFTSAAWTADFTRALHSRPEIVYIPIDRQSAAHFLRDKCDACNRSGHPATWEVKFTGRPYHPETLEDVSDDEDSDGEEESSDEAATKQKQTYDSRGREVPDADTTYYVGKFCMRNAITAHALAHWRYHLNEWVVDYLAAEGYTSPAKIVERDAWSTKKRRAYANKVADEMEAKGELDHCSDSAKASNAKPPVEVSSSEGGRLRLQNMPQQPLPLVEAHVRNPAISSYIRTEAG</sequence>
<evidence type="ECO:0000256" key="12">
    <source>
        <dbReference type="ARBA" id="ARBA00022840"/>
    </source>
</evidence>
<evidence type="ECO:0000256" key="10">
    <source>
        <dbReference type="ARBA" id="ARBA00022763"/>
    </source>
</evidence>
<keyword evidence="7" id="KW-0723">Serine/threonine-protein kinase</keyword>
<evidence type="ECO:0000256" key="21">
    <source>
        <dbReference type="SAM" id="MobiDB-lite"/>
    </source>
</evidence>